<dbReference type="Proteomes" id="UP000008237">
    <property type="component" value="Unassembled WGS sequence"/>
</dbReference>
<keyword evidence="6" id="KW-0408">Iron</keyword>
<keyword evidence="4" id="KW-0479">Metal-binding</keyword>
<evidence type="ECO:0000256" key="2">
    <source>
        <dbReference type="ARBA" id="ARBA00010617"/>
    </source>
</evidence>
<keyword evidence="9" id="KW-1185">Reference proteome</keyword>
<gene>
    <name evidence="8" type="ORF">EAI_04860</name>
</gene>
<dbReference type="OrthoDB" id="1103324at2759"/>
<name>E2BXM2_HARSA</name>
<sequence>IINIGIPRIPVLGSYALILWGNYFFPYKTIEYYAEKLKSKIIGCYFGSIWVVVANDYASIKQVLERDEFDGRVTQVEVLKARTFGKAVGIFFSDGTLWHEQRKLVLRNARDFGFGRRQNAIEKEISDETALLIDILKHGPVYDGEKEVMKDNSVLSPDILSPTIYSSIWYVLFGQRFCRSEHDIPR</sequence>
<dbReference type="GO" id="GO:0016712">
    <property type="term" value="F:oxidoreductase activity, acting on paired donors, with incorporation or reduction of molecular oxygen, reduced flavin or flavoprotein as one donor, and incorporation of one atom of oxygen"/>
    <property type="evidence" value="ECO:0007669"/>
    <property type="project" value="TreeGrafter"/>
</dbReference>
<evidence type="ECO:0000256" key="5">
    <source>
        <dbReference type="ARBA" id="ARBA00023002"/>
    </source>
</evidence>
<dbReference type="GO" id="GO:0008395">
    <property type="term" value="F:steroid hydroxylase activity"/>
    <property type="evidence" value="ECO:0007669"/>
    <property type="project" value="TreeGrafter"/>
</dbReference>
<keyword evidence="7" id="KW-0503">Monooxygenase</keyword>
<dbReference type="PANTHER" id="PTHR24300:SF376">
    <property type="entry name" value="CYTOCHROME P450 15A1"/>
    <property type="match status" value="1"/>
</dbReference>
<evidence type="ECO:0000256" key="4">
    <source>
        <dbReference type="ARBA" id="ARBA00022723"/>
    </source>
</evidence>
<evidence type="ECO:0000313" key="8">
    <source>
        <dbReference type="EMBL" id="EFN79540.1"/>
    </source>
</evidence>
<dbReference type="GO" id="GO:0020037">
    <property type="term" value="F:heme binding"/>
    <property type="evidence" value="ECO:0007669"/>
    <property type="project" value="InterPro"/>
</dbReference>
<dbReference type="InterPro" id="IPR001128">
    <property type="entry name" value="Cyt_P450"/>
</dbReference>
<dbReference type="GO" id="GO:0005506">
    <property type="term" value="F:iron ion binding"/>
    <property type="evidence" value="ECO:0007669"/>
    <property type="project" value="InterPro"/>
</dbReference>
<dbReference type="InParanoid" id="E2BXM2"/>
<dbReference type="GO" id="GO:0006082">
    <property type="term" value="P:organic acid metabolic process"/>
    <property type="evidence" value="ECO:0007669"/>
    <property type="project" value="TreeGrafter"/>
</dbReference>
<dbReference type="EMBL" id="GL451281">
    <property type="protein sequence ID" value="EFN79540.1"/>
    <property type="molecule type" value="Genomic_DNA"/>
</dbReference>
<accession>E2BXM2</accession>
<dbReference type="AlphaFoldDB" id="E2BXM2"/>
<keyword evidence="3" id="KW-0349">Heme</keyword>
<reference evidence="8 9" key="1">
    <citation type="journal article" date="2010" name="Science">
        <title>Genomic comparison of the ants Camponotus floridanus and Harpegnathos saltator.</title>
        <authorList>
            <person name="Bonasio R."/>
            <person name="Zhang G."/>
            <person name="Ye C."/>
            <person name="Mutti N.S."/>
            <person name="Fang X."/>
            <person name="Qin N."/>
            <person name="Donahue G."/>
            <person name="Yang P."/>
            <person name="Li Q."/>
            <person name="Li C."/>
            <person name="Zhang P."/>
            <person name="Huang Z."/>
            <person name="Berger S.L."/>
            <person name="Reinberg D."/>
            <person name="Wang J."/>
            <person name="Liebig J."/>
        </authorList>
    </citation>
    <scope>NUCLEOTIDE SEQUENCE [LARGE SCALE GENOMIC DNA]</scope>
    <source>
        <strain evidence="8 9">R22 G/1</strain>
    </source>
</reference>
<dbReference type="InterPro" id="IPR036396">
    <property type="entry name" value="Cyt_P450_sf"/>
</dbReference>
<keyword evidence="5" id="KW-0560">Oxidoreductase</keyword>
<evidence type="ECO:0000256" key="7">
    <source>
        <dbReference type="ARBA" id="ARBA00023033"/>
    </source>
</evidence>
<evidence type="ECO:0000256" key="6">
    <source>
        <dbReference type="ARBA" id="ARBA00023004"/>
    </source>
</evidence>
<proteinExistence type="inferred from homology"/>
<organism evidence="9">
    <name type="scientific">Harpegnathos saltator</name>
    <name type="common">Jerdon's jumping ant</name>
    <dbReference type="NCBI Taxonomy" id="610380"/>
    <lineage>
        <taxon>Eukaryota</taxon>
        <taxon>Metazoa</taxon>
        <taxon>Ecdysozoa</taxon>
        <taxon>Arthropoda</taxon>
        <taxon>Hexapoda</taxon>
        <taxon>Insecta</taxon>
        <taxon>Pterygota</taxon>
        <taxon>Neoptera</taxon>
        <taxon>Endopterygota</taxon>
        <taxon>Hymenoptera</taxon>
        <taxon>Apocrita</taxon>
        <taxon>Aculeata</taxon>
        <taxon>Formicoidea</taxon>
        <taxon>Formicidae</taxon>
        <taxon>Ponerinae</taxon>
        <taxon>Ponerini</taxon>
        <taxon>Harpegnathos</taxon>
    </lineage>
</organism>
<dbReference type="SUPFAM" id="SSF48264">
    <property type="entry name" value="Cytochrome P450"/>
    <property type="match status" value="1"/>
</dbReference>
<comment type="similarity">
    <text evidence="2">Belongs to the cytochrome P450 family.</text>
</comment>
<dbReference type="Pfam" id="PF00067">
    <property type="entry name" value="p450"/>
    <property type="match status" value="1"/>
</dbReference>
<dbReference type="InterPro" id="IPR050182">
    <property type="entry name" value="Cytochrome_P450_fam2"/>
</dbReference>
<comment type="cofactor">
    <cofactor evidence="1">
        <name>heme</name>
        <dbReference type="ChEBI" id="CHEBI:30413"/>
    </cofactor>
</comment>
<dbReference type="Gene3D" id="1.10.630.10">
    <property type="entry name" value="Cytochrome P450"/>
    <property type="match status" value="1"/>
</dbReference>
<protein>
    <submittedName>
        <fullName evidence="8">Probable cytochrome P450 304a1</fullName>
    </submittedName>
</protein>
<dbReference type="PANTHER" id="PTHR24300">
    <property type="entry name" value="CYTOCHROME P450 508A4-RELATED"/>
    <property type="match status" value="1"/>
</dbReference>
<evidence type="ECO:0000313" key="9">
    <source>
        <dbReference type="Proteomes" id="UP000008237"/>
    </source>
</evidence>
<evidence type="ECO:0000256" key="1">
    <source>
        <dbReference type="ARBA" id="ARBA00001971"/>
    </source>
</evidence>
<dbReference type="GO" id="GO:0005737">
    <property type="term" value="C:cytoplasm"/>
    <property type="evidence" value="ECO:0007669"/>
    <property type="project" value="TreeGrafter"/>
</dbReference>
<dbReference type="GO" id="GO:0006805">
    <property type="term" value="P:xenobiotic metabolic process"/>
    <property type="evidence" value="ECO:0007669"/>
    <property type="project" value="TreeGrafter"/>
</dbReference>
<feature type="non-terminal residue" evidence="8">
    <location>
        <position position="1"/>
    </location>
</feature>
<dbReference type="STRING" id="610380.E2BXM2"/>
<evidence type="ECO:0000256" key="3">
    <source>
        <dbReference type="ARBA" id="ARBA00022617"/>
    </source>
</evidence>